<dbReference type="AlphaFoldDB" id="A0A8D8JET7"/>
<dbReference type="EMBL" id="HBUE01179137">
    <property type="protein sequence ID" value="CAG6519278.1"/>
    <property type="molecule type" value="Transcribed_RNA"/>
</dbReference>
<reference evidence="2" key="1">
    <citation type="submission" date="2021-05" db="EMBL/GenBank/DDBJ databases">
        <authorList>
            <person name="Alioto T."/>
            <person name="Alioto T."/>
            <person name="Gomez Garrido J."/>
        </authorList>
    </citation>
    <scope>NUCLEOTIDE SEQUENCE</scope>
</reference>
<organism evidence="2">
    <name type="scientific">Culex pipiens</name>
    <name type="common">House mosquito</name>
    <dbReference type="NCBI Taxonomy" id="7175"/>
    <lineage>
        <taxon>Eukaryota</taxon>
        <taxon>Metazoa</taxon>
        <taxon>Ecdysozoa</taxon>
        <taxon>Arthropoda</taxon>
        <taxon>Hexapoda</taxon>
        <taxon>Insecta</taxon>
        <taxon>Pterygota</taxon>
        <taxon>Neoptera</taxon>
        <taxon>Endopterygota</taxon>
        <taxon>Diptera</taxon>
        <taxon>Nematocera</taxon>
        <taxon>Culicoidea</taxon>
        <taxon>Culicidae</taxon>
        <taxon>Culicinae</taxon>
        <taxon>Culicini</taxon>
        <taxon>Culex</taxon>
        <taxon>Culex</taxon>
    </lineage>
</organism>
<feature type="region of interest" description="Disordered" evidence="1">
    <location>
        <begin position="1"/>
        <end position="35"/>
    </location>
</feature>
<dbReference type="EMBL" id="HBUE01049474">
    <property type="protein sequence ID" value="CAG6463738.1"/>
    <property type="molecule type" value="Transcribed_RNA"/>
</dbReference>
<dbReference type="EMBL" id="HBUE01284721">
    <property type="protein sequence ID" value="CAG6570829.1"/>
    <property type="molecule type" value="Transcribed_RNA"/>
</dbReference>
<proteinExistence type="predicted"/>
<protein>
    <submittedName>
        <fullName evidence="2">(northern house mosquito) hypothetical protein</fullName>
    </submittedName>
</protein>
<accession>A0A8D8JET7</accession>
<evidence type="ECO:0000256" key="1">
    <source>
        <dbReference type="SAM" id="MobiDB-lite"/>
    </source>
</evidence>
<sequence>MSARKKSHIEEESKLSSRRKHREAAHTETSDRQQQLRRFHALNDPAMAMRTRRNALNTKARCPFRSIFSLKGRSSGRMGRHGERPRGYGAILTYADALV</sequence>
<evidence type="ECO:0000313" key="2">
    <source>
        <dbReference type="EMBL" id="CAG6570829.1"/>
    </source>
</evidence>
<name>A0A8D8JET7_CULPI</name>